<dbReference type="InterPro" id="IPR036097">
    <property type="entry name" value="HisK_dim/P_sf"/>
</dbReference>
<dbReference type="SMART" id="SM00387">
    <property type="entry name" value="HATPase_c"/>
    <property type="match status" value="1"/>
</dbReference>
<protein>
    <recommendedName>
        <fullName evidence="2">histidine kinase</fullName>
        <ecNumber evidence="2">2.7.13.3</ecNumber>
    </recommendedName>
</protein>
<dbReference type="Gene3D" id="1.10.287.130">
    <property type="match status" value="1"/>
</dbReference>
<evidence type="ECO:0000256" key="2">
    <source>
        <dbReference type="ARBA" id="ARBA00012438"/>
    </source>
</evidence>
<evidence type="ECO:0000256" key="8">
    <source>
        <dbReference type="SAM" id="Coils"/>
    </source>
</evidence>
<dbReference type="InterPro" id="IPR003661">
    <property type="entry name" value="HisK_dim/P_dom"/>
</dbReference>
<feature type="coiled-coil region" evidence="8">
    <location>
        <begin position="162"/>
        <end position="193"/>
    </location>
</feature>
<comment type="catalytic activity">
    <reaction evidence="1">
        <text>ATP + protein L-histidine = ADP + protein N-phospho-L-histidine.</text>
        <dbReference type="EC" id="2.7.13.3"/>
    </reaction>
</comment>
<keyword evidence="4" id="KW-0808">Transferase</keyword>
<accession>A0A2A4T6A3</accession>
<dbReference type="InterPro" id="IPR003594">
    <property type="entry name" value="HATPase_dom"/>
</dbReference>
<dbReference type="InterPro" id="IPR036890">
    <property type="entry name" value="HATPase_C_sf"/>
</dbReference>
<reference evidence="12" key="1">
    <citation type="submission" date="2017-08" db="EMBL/GenBank/DDBJ databases">
        <title>A dynamic microbial community with high functional redundancy inhabits the cold, oxic subseafloor aquifer.</title>
        <authorList>
            <person name="Tully B.J."/>
            <person name="Wheat C.G."/>
            <person name="Glazer B.T."/>
            <person name="Huber J.A."/>
        </authorList>
    </citation>
    <scope>NUCLEOTIDE SEQUENCE [LARGE SCALE GENOMIC DNA]</scope>
</reference>
<dbReference type="SUPFAM" id="SSF52172">
    <property type="entry name" value="CheY-like"/>
    <property type="match status" value="1"/>
</dbReference>
<sequence>MMIASEPISTAGEDIFFVEEPSDIIQTSQEKEGWKIIIADDDEEIHHITKLVLADFQFDHRPLQFFSAYSAEEARQMLFEHPNTAMILLDVVMETDNAGLEIVRFIREKLDNHLIQIILRTGQPGQAPEQEVISKYAINNYKSKSELTSQKLHTAVTTSLRAFQLSNSISQLNQDLQRQLEERKTVEHALQEELSIRKKAEKAAILAQKAKAEVLADMSHEFRTPLVGIQGFADLGLAKIKRGNLTEVQMIDFFTRIKKSGADLMQMLNTLLDLSKLESGKISFELEERDLLEIIEEAIKEFHPALHKKGIHLHLETSQVSTRAYCDHRLIGQVVRNLLSNAINFTTEHQTIGVRFQEYNLGEGSRHFVQVSIINFGVGIPDDELEVIFDKFVQSSKTQNYALGQGLGLSICKEIIESHQGKIWAETTKSGETIFNFTLPRLPSSIVTS</sequence>
<dbReference type="InterPro" id="IPR004358">
    <property type="entry name" value="Sig_transdc_His_kin-like_C"/>
</dbReference>
<feature type="modified residue" description="4-aspartylphosphate" evidence="7">
    <location>
        <position position="90"/>
    </location>
</feature>
<dbReference type="GO" id="GO:0000155">
    <property type="term" value="F:phosphorelay sensor kinase activity"/>
    <property type="evidence" value="ECO:0007669"/>
    <property type="project" value="InterPro"/>
</dbReference>
<dbReference type="PROSITE" id="PS50109">
    <property type="entry name" value="HIS_KIN"/>
    <property type="match status" value="1"/>
</dbReference>
<dbReference type="Pfam" id="PF02518">
    <property type="entry name" value="HATPase_c"/>
    <property type="match status" value="1"/>
</dbReference>
<dbReference type="EC" id="2.7.13.3" evidence="2"/>
<evidence type="ECO:0000256" key="4">
    <source>
        <dbReference type="ARBA" id="ARBA00022679"/>
    </source>
</evidence>
<feature type="domain" description="Histidine kinase" evidence="9">
    <location>
        <begin position="217"/>
        <end position="443"/>
    </location>
</feature>
<keyword evidence="6" id="KW-0902">Two-component regulatory system</keyword>
<dbReference type="PANTHER" id="PTHR43711">
    <property type="entry name" value="TWO-COMPONENT HISTIDINE KINASE"/>
    <property type="match status" value="1"/>
</dbReference>
<dbReference type="InterPro" id="IPR001789">
    <property type="entry name" value="Sig_transdc_resp-reg_receiver"/>
</dbReference>
<keyword evidence="5" id="KW-0418">Kinase</keyword>
<comment type="caution">
    <text evidence="11">The sequence shown here is derived from an EMBL/GenBank/DDBJ whole genome shotgun (WGS) entry which is preliminary data.</text>
</comment>
<evidence type="ECO:0000259" key="10">
    <source>
        <dbReference type="PROSITE" id="PS50110"/>
    </source>
</evidence>
<evidence type="ECO:0000256" key="3">
    <source>
        <dbReference type="ARBA" id="ARBA00022553"/>
    </source>
</evidence>
<dbReference type="Proteomes" id="UP000218113">
    <property type="component" value="Unassembled WGS sequence"/>
</dbReference>
<evidence type="ECO:0000256" key="7">
    <source>
        <dbReference type="PROSITE-ProRule" id="PRU00169"/>
    </source>
</evidence>
<dbReference type="InterPro" id="IPR005467">
    <property type="entry name" value="His_kinase_dom"/>
</dbReference>
<dbReference type="EMBL" id="NVSR01000023">
    <property type="protein sequence ID" value="PCI28914.1"/>
    <property type="molecule type" value="Genomic_DNA"/>
</dbReference>
<keyword evidence="8" id="KW-0175">Coiled coil</keyword>
<dbReference type="SMART" id="SM00388">
    <property type="entry name" value="HisKA"/>
    <property type="match status" value="1"/>
</dbReference>
<name>A0A2A4T6A3_9DELT</name>
<organism evidence="11 12">
    <name type="scientific">SAR324 cluster bacterium</name>
    <dbReference type="NCBI Taxonomy" id="2024889"/>
    <lineage>
        <taxon>Bacteria</taxon>
        <taxon>Deltaproteobacteria</taxon>
        <taxon>SAR324 cluster</taxon>
    </lineage>
</organism>
<keyword evidence="3 7" id="KW-0597">Phosphoprotein</keyword>
<dbReference type="Gene3D" id="3.40.50.2300">
    <property type="match status" value="1"/>
</dbReference>
<dbReference type="Pfam" id="PF00512">
    <property type="entry name" value="HisKA"/>
    <property type="match status" value="1"/>
</dbReference>
<evidence type="ECO:0000259" key="9">
    <source>
        <dbReference type="PROSITE" id="PS50109"/>
    </source>
</evidence>
<dbReference type="InterPro" id="IPR011006">
    <property type="entry name" value="CheY-like_superfamily"/>
</dbReference>
<evidence type="ECO:0000256" key="1">
    <source>
        <dbReference type="ARBA" id="ARBA00000085"/>
    </source>
</evidence>
<evidence type="ECO:0000313" key="11">
    <source>
        <dbReference type="EMBL" id="PCI28914.1"/>
    </source>
</evidence>
<dbReference type="FunFam" id="3.30.565.10:FF:000006">
    <property type="entry name" value="Sensor histidine kinase WalK"/>
    <property type="match status" value="1"/>
</dbReference>
<proteinExistence type="predicted"/>
<gene>
    <name evidence="11" type="ORF">COB67_05335</name>
</gene>
<dbReference type="PROSITE" id="PS50110">
    <property type="entry name" value="RESPONSE_REGULATORY"/>
    <property type="match status" value="1"/>
</dbReference>
<evidence type="ECO:0000256" key="5">
    <source>
        <dbReference type="ARBA" id="ARBA00022777"/>
    </source>
</evidence>
<evidence type="ECO:0000256" key="6">
    <source>
        <dbReference type="ARBA" id="ARBA00023012"/>
    </source>
</evidence>
<dbReference type="AlphaFoldDB" id="A0A2A4T6A3"/>
<dbReference type="SUPFAM" id="SSF55874">
    <property type="entry name" value="ATPase domain of HSP90 chaperone/DNA topoisomerase II/histidine kinase"/>
    <property type="match status" value="1"/>
</dbReference>
<dbReference type="SUPFAM" id="SSF47384">
    <property type="entry name" value="Homodimeric domain of signal transducing histidine kinase"/>
    <property type="match status" value="1"/>
</dbReference>
<dbReference type="PRINTS" id="PR00344">
    <property type="entry name" value="BCTRLSENSOR"/>
</dbReference>
<evidence type="ECO:0000313" key="12">
    <source>
        <dbReference type="Proteomes" id="UP000218113"/>
    </source>
</evidence>
<dbReference type="CDD" id="cd00082">
    <property type="entry name" value="HisKA"/>
    <property type="match status" value="1"/>
</dbReference>
<feature type="domain" description="Response regulatory" evidence="10">
    <location>
        <begin position="35"/>
        <end position="159"/>
    </location>
</feature>
<dbReference type="InterPro" id="IPR050736">
    <property type="entry name" value="Sensor_HK_Regulatory"/>
</dbReference>
<dbReference type="PANTHER" id="PTHR43711:SF31">
    <property type="entry name" value="HISTIDINE KINASE"/>
    <property type="match status" value="1"/>
</dbReference>
<dbReference type="Gene3D" id="3.30.565.10">
    <property type="entry name" value="Histidine kinase-like ATPase, C-terminal domain"/>
    <property type="match status" value="1"/>
</dbReference>